<dbReference type="RefSeq" id="WP_354365251.1">
    <property type="nucleotide sequence ID" value="NZ_JBEPLO010000012.1"/>
</dbReference>
<evidence type="ECO:0000259" key="4">
    <source>
        <dbReference type="PROSITE" id="PS01124"/>
    </source>
</evidence>
<accession>A0ABV2FI25</accession>
<keyword evidence="3" id="KW-0804">Transcription</keyword>
<comment type="caution">
    <text evidence="5">The sequence shown here is derived from an EMBL/GenBank/DDBJ whole genome shotgun (WGS) entry which is preliminary data.</text>
</comment>
<dbReference type="InterPro" id="IPR037923">
    <property type="entry name" value="HTH-like"/>
</dbReference>
<keyword evidence="6" id="KW-1185">Reference proteome</keyword>
<dbReference type="SUPFAM" id="SSF46689">
    <property type="entry name" value="Homeodomain-like"/>
    <property type="match status" value="2"/>
</dbReference>
<dbReference type="Gene3D" id="1.10.10.60">
    <property type="entry name" value="Homeodomain-like"/>
    <property type="match status" value="2"/>
</dbReference>
<dbReference type="Pfam" id="PF07883">
    <property type="entry name" value="Cupin_2"/>
    <property type="match status" value="1"/>
</dbReference>
<dbReference type="SUPFAM" id="SSF51215">
    <property type="entry name" value="Regulatory protein AraC"/>
    <property type="match status" value="1"/>
</dbReference>
<dbReference type="PANTHER" id="PTHR43280:SF2">
    <property type="entry name" value="HTH-TYPE TRANSCRIPTIONAL REGULATOR EXSA"/>
    <property type="match status" value="1"/>
</dbReference>
<dbReference type="PROSITE" id="PS01124">
    <property type="entry name" value="HTH_ARAC_FAMILY_2"/>
    <property type="match status" value="1"/>
</dbReference>
<dbReference type="Proteomes" id="UP001549122">
    <property type="component" value="Unassembled WGS sequence"/>
</dbReference>
<dbReference type="InterPro" id="IPR009057">
    <property type="entry name" value="Homeodomain-like_sf"/>
</dbReference>
<sequence>MNIETLEQQLFELTESEKRYLKQQFFQYEHFPQDSQDTLQFLFKNVSPTHQDNSLFYIRKQSRFAPVPKHKTDVIELNYIYSGQSTQYVNNQKITLQQGDLIIIDSQTSHEVASPDYQDIVISMNISQEFFREHFLKHLQTPSLLNQFILQAISHHRSHNQYLLFQKSQDSTLHLIFQQLLSEIYNPKLLSSDVKNHFIQLIFLELIRSYKATSNGTSKDDHRQQLLLDILAYIDTHFASLTLEQIAQHFGYNVSYFSTLIKDYTGQTFKSLLQKRKLEASLPLLLHTKQAIRDISLEVGFSNQNQFYQLFQKIYGKTPAQYRREKTG</sequence>
<keyword evidence="2" id="KW-0238">DNA-binding</keyword>
<dbReference type="PANTHER" id="PTHR43280">
    <property type="entry name" value="ARAC-FAMILY TRANSCRIPTIONAL REGULATOR"/>
    <property type="match status" value="1"/>
</dbReference>
<proteinExistence type="predicted"/>
<protein>
    <submittedName>
        <fullName evidence="5">YesN/AraC family two-component response regulator</fullName>
    </submittedName>
</protein>
<dbReference type="Gene3D" id="2.60.120.10">
    <property type="entry name" value="Jelly Rolls"/>
    <property type="match status" value="1"/>
</dbReference>
<gene>
    <name evidence="5" type="ORF">ABID29_001318</name>
</gene>
<evidence type="ECO:0000256" key="1">
    <source>
        <dbReference type="ARBA" id="ARBA00023015"/>
    </source>
</evidence>
<feature type="domain" description="HTH araC/xylS-type" evidence="4">
    <location>
        <begin position="228"/>
        <end position="325"/>
    </location>
</feature>
<dbReference type="InterPro" id="IPR020449">
    <property type="entry name" value="Tscrpt_reg_AraC-type_HTH"/>
</dbReference>
<dbReference type="SMART" id="SM00342">
    <property type="entry name" value="HTH_ARAC"/>
    <property type="match status" value="1"/>
</dbReference>
<evidence type="ECO:0000313" key="5">
    <source>
        <dbReference type="EMBL" id="MET3558198.1"/>
    </source>
</evidence>
<evidence type="ECO:0000256" key="2">
    <source>
        <dbReference type="ARBA" id="ARBA00023125"/>
    </source>
</evidence>
<name>A0ABV2FI25_9STRE</name>
<organism evidence="5 6">
    <name type="scientific">Streptococcus rupicaprae</name>
    <dbReference type="NCBI Taxonomy" id="759619"/>
    <lineage>
        <taxon>Bacteria</taxon>
        <taxon>Bacillati</taxon>
        <taxon>Bacillota</taxon>
        <taxon>Bacilli</taxon>
        <taxon>Lactobacillales</taxon>
        <taxon>Streptococcaceae</taxon>
        <taxon>Streptococcus</taxon>
    </lineage>
</organism>
<dbReference type="InterPro" id="IPR018062">
    <property type="entry name" value="HTH_AraC-typ_CS"/>
</dbReference>
<dbReference type="InterPro" id="IPR014710">
    <property type="entry name" value="RmlC-like_jellyroll"/>
</dbReference>
<dbReference type="InterPro" id="IPR013096">
    <property type="entry name" value="Cupin_2"/>
</dbReference>
<dbReference type="EMBL" id="JBEPLO010000012">
    <property type="protein sequence ID" value="MET3558198.1"/>
    <property type="molecule type" value="Genomic_DNA"/>
</dbReference>
<dbReference type="PRINTS" id="PR00032">
    <property type="entry name" value="HTHARAC"/>
</dbReference>
<evidence type="ECO:0000256" key="3">
    <source>
        <dbReference type="ARBA" id="ARBA00023163"/>
    </source>
</evidence>
<dbReference type="Pfam" id="PF12833">
    <property type="entry name" value="HTH_18"/>
    <property type="match status" value="1"/>
</dbReference>
<reference evidence="5 6" key="1">
    <citation type="submission" date="2024-06" db="EMBL/GenBank/DDBJ databases">
        <title>Genomic Encyclopedia of Type Strains, Phase IV (KMG-IV): sequencing the most valuable type-strain genomes for metagenomic binning, comparative biology and taxonomic classification.</title>
        <authorList>
            <person name="Goeker M."/>
        </authorList>
    </citation>
    <scope>NUCLEOTIDE SEQUENCE [LARGE SCALE GENOMIC DNA]</scope>
    <source>
        <strain evidence="5 6">DSM 28303</strain>
    </source>
</reference>
<dbReference type="PROSITE" id="PS00041">
    <property type="entry name" value="HTH_ARAC_FAMILY_1"/>
    <property type="match status" value="1"/>
</dbReference>
<evidence type="ECO:0000313" key="6">
    <source>
        <dbReference type="Proteomes" id="UP001549122"/>
    </source>
</evidence>
<keyword evidence="1" id="KW-0805">Transcription regulation</keyword>
<dbReference type="InterPro" id="IPR018060">
    <property type="entry name" value="HTH_AraC"/>
</dbReference>